<dbReference type="SUPFAM" id="SSF46785">
    <property type="entry name" value="Winged helix' DNA-binding domain"/>
    <property type="match status" value="1"/>
</dbReference>
<dbReference type="PANTHER" id="PTHR43537">
    <property type="entry name" value="TRANSCRIPTIONAL REGULATOR, GNTR FAMILY"/>
    <property type="match status" value="1"/>
</dbReference>
<dbReference type="Proteomes" id="UP001499933">
    <property type="component" value="Unassembled WGS sequence"/>
</dbReference>
<dbReference type="InterPro" id="IPR000524">
    <property type="entry name" value="Tscrpt_reg_HTH_GntR"/>
</dbReference>
<keyword evidence="3" id="KW-0804">Transcription</keyword>
<dbReference type="EMBL" id="BAAAOG010000002">
    <property type="protein sequence ID" value="GAA1953346.1"/>
    <property type="molecule type" value="Genomic_DNA"/>
</dbReference>
<dbReference type="Pfam" id="PF07729">
    <property type="entry name" value="FCD"/>
    <property type="match status" value="1"/>
</dbReference>
<dbReference type="PANTHER" id="PTHR43537:SF20">
    <property type="entry name" value="HTH-TYPE TRANSCRIPTIONAL REPRESSOR GLAR"/>
    <property type="match status" value="1"/>
</dbReference>
<dbReference type="SMART" id="SM00345">
    <property type="entry name" value="HTH_GNTR"/>
    <property type="match status" value="1"/>
</dbReference>
<gene>
    <name evidence="5" type="ORF">GCM10009776_14000</name>
</gene>
<dbReference type="Pfam" id="PF00392">
    <property type="entry name" value="GntR"/>
    <property type="match status" value="1"/>
</dbReference>
<dbReference type="RefSeq" id="WP_344092759.1">
    <property type="nucleotide sequence ID" value="NZ_BAAAOG010000002.1"/>
</dbReference>
<dbReference type="InterPro" id="IPR036390">
    <property type="entry name" value="WH_DNA-bd_sf"/>
</dbReference>
<dbReference type="InterPro" id="IPR011711">
    <property type="entry name" value="GntR_C"/>
</dbReference>
<evidence type="ECO:0000256" key="1">
    <source>
        <dbReference type="ARBA" id="ARBA00023015"/>
    </source>
</evidence>
<organism evidence="5 6">
    <name type="scientific">Microbacterium deminutum</name>
    <dbReference type="NCBI Taxonomy" id="344164"/>
    <lineage>
        <taxon>Bacteria</taxon>
        <taxon>Bacillati</taxon>
        <taxon>Actinomycetota</taxon>
        <taxon>Actinomycetes</taxon>
        <taxon>Micrococcales</taxon>
        <taxon>Microbacteriaceae</taxon>
        <taxon>Microbacterium</taxon>
    </lineage>
</organism>
<dbReference type="Gene3D" id="1.20.120.530">
    <property type="entry name" value="GntR ligand-binding domain-like"/>
    <property type="match status" value="1"/>
</dbReference>
<dbReference type="InterPro" id="IPR036388">
    <property type="entry name" value="WH-like_DNA-bd_sf"/>
</dbReference>
<name>A0ABP5BVE1_9MICO</name>
<dbReference type="SMART" id="SM00895">
    <property type="entry name" value="FCD"/>
    <property type="match status" value="1"/>
</dbReference>
<evidence type="ECO:0000259" key="4">
    <source>
        <dbReference type="PROSITE" id="PS50949"/>
    </source>
</evidence>
<dbReference type="Gene3D" id="1.10.10.10">
    <property type="entry name" value="Winged helix-like DNA-binding domain superfamily/Winged helix DNA-binding domain"/>
    <property type="match status" value="1"/>
</dbReference>
<proteinExistence type="predicted"/>
<evidence type="ECO:0000256" key="2">
    <source>
        <dbReference type="ARBA" id="ARBA00023125"/>
    </source>
</evidence>
<sequence length="222" mass="24436">MSDSKTATRAGQVHDILRADILRGDLAPGEPLRLAALAAKYDASMSVVREALGRLAEHNLAVLTPNQGFRVVEVSRSDLLAITELRVMLEGEALRHSMEHGDVHWEAAVVSAHHVLERATFTLDDEPGTTQEWSDAHHAFHVALVSACDNARMLALTNSLRDGAELYRQLSGSSDHFRERDIPAEHRELMELATSRDPSAVEALARHLQRTTDDVLSTGLLE</sequence>
<comment type="caution">
    <text evidence="5">The sequence shown here is derived from an EMBL/GenBank/DDBJ whole genome shotgun (WGS) entry which is preliminary data.</text>
</comment>
<dbReference type="SUPFAM" id="SSF48008">
    <property type="entry name" value="GntR ligand-binding domain-like"/>
    <property type="match status" value="1"/>
</dbReference>
<accession>A0ABP5BVE1</accession>
<keyword evidence="1" id="KW-0805">Transcription regulation</keyword>
<keyword evidence="2" id="KW-0238">DNA-binding</keyword>
<evidence type="ECO:0000256" key="3">
    <source>
        <dbReference type="ARBA" id="ARBA00023163"/>
    </source>
</evidence>
<feature type="domain" description="HTH gntR-type" evidence="4">
    <location>
        <begin position="7"/>
        <end position="74"/>
    </location>
</feature>
<keyword evidence="6" id="KW-1185">Reference proteome</keyword>
<reference evidence="6" key="1">
    <citation type="journal article" date="2019" name="Int. J. Syst. Evol. Microbiol.">
        <title>The Global Catalogue of Microorganisms (GCM) 10K type strain sequencing project: providing services to taxonomists for standard genome sequencing and annotation.</title>
        <authorList>
            <consortium name="The Broad Institute Genomics Platform"/>
            <consortium name="The Broad Institute Genome Sequencing Center for Infectious Disease"/>
            <person name="Wu L."/>
            <person name="Ma J."/>
        </authorList>
    </citation>
    <scope>NUCLEOTIDE SEQUENCE [LARGE SCALE GENOMIC DNA]</scope>
    <source>
        <strain evidence="6">JCM 14901</strain>
    </source>
</reference>
<dbReference type="PROSITE" id="PS50949">
    <property type="entry name" value="HTH_GNTR"/>
    <property type="match status" value="1"/>
</dbReference>
<protein>
    <submittedName>
        <fullName evidence="5">GntR family transcriptional regulator</fullName>
    </submittedName>
</protein>
<evidence type="ECO:0000313" key="6">
    <source>
        <dbReference type="Proteomes" id="UP001499933"/>
    </source>
</evidence>
<dbReference type="InterPro" id="IPR008920">
    <property type="entry name" value="TF_FadR/GntR_C"/>
</dbReference>
<evidence type="ECO:0000313" key="5">
    <source>
        <dbReference type="EMBL" id="GAA1953346.1"/>
    </source>
</evidence>